<keyword evidence="2" id="KW-0732">Signal</keyword>
<protein>
    <recommendedName>
        <fullName evidence="5">Secreted protein</fullName>
    </recommendedName>
</protein>
<sequence>MKKSKLIWIPLILAAGALVARHCAKDMQTLADYEPDPEAPTRDDPVYLRETATDGHGL</sequence>
<evidence type="ECO:0000256" key="1">
    <source>
        <dbReference type="SAM" id="MobiDB-lite"/>
    </source>
</evidence>
<dbReference type="RefSeq" id="WP_274260467.1">
    <property type="nucleotide sequence ID" value="NZ_CP117884.1"/>
</dbReference>
<feature type="signal peptide" evidence="2">
    <location>
        <begin position="1"/>
        <end position="20"/>
    </location>
</feature>
<accession>A0ABY7WSK6</accession>
<evidence type="ECO:0000256" key="2">
    <source>
        <dbReference type="SAM" id="SignalP"/>
    </source>
</evidence>
<proteinExistence type="predicted"/>
<evidence type="ECO:0008006" key="5">
    <source>
        <dbReference type="Google" id="ProtNLM"/>
    </source>
</evidence>
<name>A0ABY7WSK6_9LACO</name>
<feature type="region of interest" description="Disordered" evidence="1">
    <location>
        <begin position="32"/>
        <end position="58"/>
    </location>
</feature>
<keyword evidence="4" id="KW-1185">Reference proteome</keyword>
<evidence type="ECO:0000313" key="3">
    <source>
        <dbReference type="EMBL" id="WDF82774.1"/>
    </source>
</evidence>
<reference evidence="3 4" key="1">
    <citation type="submission" date="2023-02" db="EMBL/GenBank/DDBJ databases">
        <title>Genome sequence of Lacticaseibacillus sp. KACC 23028.</title>
        <authorList>
            <person name="Kim S."/>
            <person name="Heo J."/>
            <person name="Kwon S.-W."/>
        </authorList>
    </citation>
    <scope>NUCLEOTIDE SEQUENCE [LARGE SCALE GENOMIC DNA]</scope>
    <source>
        <strain evidence="3 4">KACC 23028</strain>
    </source>
</reference>
<feature type="compositionally biased region" description="Basic and acidic residues" evidence="1">
    <location>
        <begin position="39"/>
        <end position="58"/>
    </location>
</feature>
<evidence type="ECO:0000313" key="4">
    <source>
        <dbReference type="Proteomes" id="UP001220377"/>
    </source>
</evidence>
<organism evidence="3 4">
    <name type="scientific">Lacticaseibacillus pabuli</name>
    <dbReference type="NCBI Taxonomy" id="3025672"/>
    <lineage>
        <taxon>Bacteria</taxon>
        <taxon>Bacillati</taxon>
        <taxon>Bacillota</taxon>
        <taxon>Bacilli</taxon>
        <taxon>Lactobacillales</taxon>
        <taxon>Lactobacillaceae</taxon>
        <taxon>Lacticaseibacillus</taxon>
    </lineage>
</organism>
<feature type="chain" id="PRO_5045622980" description="Secreted protein" evidence="2">
    <location>
        <begin position="21"/>
        <end position="58"/>
    </location>
</feature>
<dbReference type="Proteomes" id="UP001220377">
    <property type="component" value="Chromosome"/>
</dbReference>
<dbReference type="EMBL" id="CP117884">
    <property type="protein sequence ID" value="WDF82774.1"/>
    <property type="molecule type" value="Genomic_DNA"/>
</dbReference>
<gene>
    <name evidence="3" type="ORF">PQ472_00610</name>
</gene>